<evidence type="ECO:0000256" key="1">
    <source>
        <dbReference type="ARBA" id="ARBA00004141"/>
    </source>
</evidence>
<dbReference type="OMA" id="NANEDYG"/>
<evidence type="ECO:0000256" key="5">
    <source>
        <dbReference type="ARBA" id="ARBA00023136"/>
    </source>
</evidence>
<dbReference type="PhylomeDB" id="A7S057"/>
<keyword evidence="3 6" id="KW-0812">Transmembrane</keyword>
<dbReference type="InterPro" id="IPR050799">
    <property type="entry name" value="ZIP_Transporter"/>
</dbReference>
<feature type="transmembrane region" description="Helical" evidence="6">
    <location>
        <begin position="91"/>
        <end position="112"/>
    </location>
</feature>
<keyword evidence="5 6" id="KW-0472">Membrane</keyword>
<reference evidence="7 8" key="1">
    <citation type="journal article" date="2007" name="Science">
        <title>Sea anemone genome reveals ancestral eumetazoan gene repertoire and genomic organization.</title>
        <authorList>
            <person name="Putnam N.H."/>
            <person name="Srivastava M."/>
            <person name="Hellsten U."/>
            <person name="Dirks B."/>
            <person name="Chapman J."/>
            <person name="Salamov A."/>
            <person name="Terry A."/>
            <person name="Shapiro H."/>
            <person name="Lindquist E."/>
            <person name="Kapitonov V.V."/>
            <person name="Jurka J."/>
            <person name="Genikhovich G."/>
            <person name="Grigoriev I.V."/>
            <person name="Lucas S.M."/>
            <person name="Steele R.E."/>
            <person name="Finnerty J.R."/>
            <person name="Technau U."/>
            <person name="Martindale M.Q."/>
            <person name="Rokhsar D.S."/>
        </authorList>
    </citation>
    <scope>NUCLEOTIDE SEQUENCE [LARGE SCALE GENOMIC DNA]</scope>
    <source>
        <strain evidence="8">CH2 X CH6</strain>
    </source>
</reference>
<dbReference type="Proteomes" id="UP000001593">
    <property type="component" value="Unassembled WGS sequence"/>
</dbReference>
<comment type="similarity">
    <text evidence="2">Belongs to the ZIP transporter (TC 2.A.5) family.</text>
</comment>
<dbReference type="InterPro" id="IPR003689">
    <property type="entry name" value="ZIP"/>
</dbReference>
<sequence>MYSCFFNVCVQCLPGDELLKVHSIDAAKGINRKEFVQLCPSLVFQVQSGICIGPVKFLWGYGLLSITIISLSSLLAIAIIPLLGKAAYAKIMSFLVALAIGTLSGDALLHLIPHVSRPLCV</sequence>
<gene>
    <name evidence="7" type="ORF">NEMVEDRAFT_v1g99530</name>
</gene>
<dbReference type="Pfam" id="PF02535">
    <property type="entry name" value="Zip"/>
    <property type="match status" value="1"/>
</dbReference>
<accession>A7S057</accession>
<proteinExistence type="inferred from homology"/>
<comment type="subcellular location">
    <subcellularLocation>
        <location evidence="1">Membrane</location>
        <topology evidence="1">Multi-pass membrane protein</topology>
    </subcellularLocation>
</comment>
<dbReference type="eggNOG" id="KOG2693">
    <property type="taxonomic scope" value="Eukaryota"/>
</dbReference>
<organism evidence="7 8">
    <name type="scientific">Nematostella vectensis</name>
    <name type="common">Starlet sea anemone</name>
    <dbReference type="NCBI Taxonomy" id="45351"/>
    <lineage>
        <taxon>Eukaryota</taxon>
        <taxon>Metazoa</taxon>
        <taxon>Cnidaria</taxon>
        <taxon>Anthozoa</taxon>
        <taxon>Hexacorallia</taxon>
        <taxon>Actiniaria</taxon>
        <taxon>Edwardsiidae</taxon>
        <taxon>Nematostella</taxon>
    </lineage>
</organism>
<feature type="transmembrane region" description="Helical" evidence="6">
    <location>
        <begin position="58"/>
        <end position="84"/>
    </location>
</feature>
<evidence type="ECO:0000256" key="2">
    <source>
        <dbReference type="ARBA" id="ARBA00006939"/>
    </source>
</evidence>
<evidence type="ECO:0000256" key="6">
    <source>
        <dbReference type="SAM" id="Phobius"/>
    </source>
</evidence>
<evidence type="ECO:0000313" key="7">
    <source>
        <dbReference type="EMBL" id="EDO42960.1"/>
    </source>
</evidence>
<dbReference type="InParanoid" id="A7S057"/>
<dbReference type="PANTHER" id="PTHR12191">
    <property type="entry name" value="SOLUTE CARRIER FAMILY 39"/>
    <property type="match status" value="1"/>
</dbReference>
<evidence type="ECO:0000256" key="3">
    <source>
        <dbReference type="ARBA" id="ARBA00022692"/>
    </source>
</evidence>
<dbReference type="HOGENOM" id="CLU_151066_0_0_1"/>
<dbReference type="AlphaFoldDB" id="A7S057"/>
<dbReference type="EMBL" id="DS469559">
    <property type="protein sequence ID" value="EDO42960.1"/>
    <property type="molecule type" value="Genomic_DNA"/>
</dbReference>
<dbReference type="GO" id="GO:0046873">
    <property type="term" value="F:metal ion transmembrane transporter activity"/>
    <property type="evidence" value="ECO:0007669"/>
    <property type="project" value="InterPro"/>
</dbReference>
<keyword evidence="8" id="KW-1185">Reference proteome</keyword>
<protein>
    <submittedName>
        <fullName evidence="7">Uncharacterized protein</fullName>
    </submittedName>
</protein>
<keyword evidence="4 6" id="KW-1133">Transmembrane helix</keyword>
<dbReference type="GO" id="GO:0016020">
    <property type="term" value="C:membrane"/>
    <property type="evidence" value="ECO:0007669"/>
    <property type="project" value="UniProtKB-SubCell"/>
</dbReference>
<evidence type="ECO:0000256" key="4">
    <source>
        <dbReference type="ARBA" id="ARBA00022989"/>
    </source>
</evidence>
<evidence type="ECO:0000313" key="8">
    <source>
        <dbReference type="Proteomes" id="UP000001593"/>
    </source>
</evidence>
<name>A7S057_NEMVE</name>
<dbReference type="PANTHER" id="PTHR12191:SF37">
    <property type="entry name" value="ZINC TRANSPORTER FOI"/>
    <property type="match status" value="1"/>
</dbReference>